<organism evidence="1 2">
    <name type="scientific">Symbiobacterium thermophilum</name>
    <dbReference type="NCBI Taxonomy" id="2734"/>
    <lineage>
        <taxon>Bacteria</taxon>
        <taxon>Bacillati</taxon>
        <taxon>Bacillota</taxon>
        <taxon>Clostridia</taxon>
        <taxon>Eubacteriales</taxon>
        <taxon>Symbiobacteriaceae</taxon>
        <taxon>Symbiobacterium</taxon>
    </lineage>
</organism>
<comment type="caution">
    <text evidence="1">The sequence shown here is derived from an EMBL/GenBank/DDBJ whole genome shotgun (WGS) entry which is preliminary data.</text>
</comment>
<gene>
    <name evidence="1" type="ORF">A6D92_09630</name>
</gene>
<proteinExistence type="predicted"/>
<protein>
    <submittedName>
        <fullName evidence="1">Uncharacterized protein</fullName>
    </submittedName>
</protein>
<dbReference type="EMBL" id="LWLV01000761">
    <property type="protein sequence ID" value="OTA41140.1"/>
    <property type="molecule type" value="Genomic_DNA"/>
</dbReference>
<accession>A0A1Y2T3V5</accession>
<name>A0A1Y2T3V5_SYMTR</name>
<dbReference type="AlphaFoldDB" id="A0A1Y2T3V5"/>
<reference evidence="2" key="1">
    <citation type="submission" date="2016-04" db="EMBL/GenBank/DDBJ databases">
        <authorList>
            <person name="Antunes L.P."/>
            <person name="Martins L.F."/>
            <person name="Pereira R.V."/>
            <person name="Thomas A.M."/>
            <person name="Barbosa D."/>
            <person name="Nascimento L."/>
            <person name="Silva G.M."/>
            <person name="Condomitti G.W."/>
            <person name="Digiampietri L.A."/>
            <person name="Lombardi K.C."/>
            <person name="Ramos P.L."/>
            <person name="Quaggio R.B."/>
            <person name="Oliveira J.C."/>
            <person name="Pascon R.C."/>
            <person name="Cruz J.B."/>
            <person name="Silva A.M."/>
            <person name="Setubal J.C."/>
        </authorList>
    </citation>
    <scope>NUCLEOTIDE SEQUENCE [LARGE SCALE GENOMIC DNA]</scope>
</reference>
<evidence type="ECO:0000313" key="1">
    <source>
        <dbReference type="EMBL" id="OTA41140.1"/>
    </source>
</evidence>
<dbReference type="Proteomes" id="UP000194267">
    <property type="component" value="Unassembled WGS sequence"/>
</dbReference>
<sequence>MGNDPVERHIRTAFDYVVRVYEELHFLFQDLRTALQERDRNLQPLVGRIYGFQSGMDKPRHWLARYVSECWVDDRHGLMEGRRAAYLSATVSLLTPDDQPIEPLFSYGVVAPMNHRQAMDFCHQGVWYATANHQDLFSYRVDDNEVSGHSLPMNTEIWFRSKLPDGSYAWPKRGVMVIQPLTAIRDTNSVYEIAGKMVSLWNKYADQVARG</sequence>
<evidence type="ECO:0000313" key="2">
    <source>
        <dbReference type="Proteomes" id="UP000194267"/>
    </source>
</evidence>